<dbReference type="AlphaFoldDB" id="A0A1G7ZY99"/>
<feature type="transmembrane region" description="Helical" evidence="10">
    <location>
        <begin position="264"/>
        <end position="284"/>
    </location>
</feature>
<evidence type="ECO:0000313" key="13">
    <source>
        <dbReference type="Proteomes" id="UP000198822"/>
    </source>
</evidence>
<accession>A0A1G7ZY99</accession>
<organism evidence="12 13">
    <name type="scientific">Agrococcus jejuensis</name>
    <dbReference type="NCBI Taxonomy" id="399736"/>
    <lineage>
        <taxon>Bacteria</taxon>
        <taxon>Bacillati</taxon>
        <taxon>Actinomycetota</taxon>
        <taxon>Actinomycetes</taxon>
        <taxon>Micrococcales</taxon>
        <taxon>Microbacteriaceae</taxon>
        <taxon>Agrococcus</taxon>
    </lineage>
</organism>
<evidence type="ECO:0000256" key="2">
    <source>
        <dbReference type="ARBA" id="ARBA00008240"/>
    </source>
</evidence>
<dbReference type="Pfam" id="PF07690">
    <property type="entry name" value="MFS_1"/>
    <property type="match status" value="1"/>
</dbReference>
<evidence type="ECO:0000256" key="8">
    <source>
        <dbReference type="ARBA" id="ARBA00023136"/>
    </source>
</evidence>
<dbReference type="PROSITE" id="PS50850">
    <property type="entry name" value="MFS"/>
    <property type="match status" value="1"/>
</dbReference>
<dbReference type="Gene3D" id="1.20.1250.20">
    <property type="entry name" value="MFS general substrate transporter like domains"/>
    <property type="match status" value="2"/>
</dbReference>
<dbReference type="GO" id="GO:0015293">
    <property type="term" value="F:symporter activity"/>
    <property type="evidence" value="ECO:0007669"/>
    <property type="project" value="UniProtKB-KW"/>
</dbReference>
<dbReference type="PANTHER" id="PTHR43528:SF1">
    <property type="entry name" value="ALPHA-KETOGLUTARATE PERMEASE"/>
    <property type="match status" value="1"/>
</dbReference>
<evidence type="ECO:0000256" key="7">
    <source>
        <dbReference type="ARBA" id="ARBA00022989"/>
    </source>
</evidence>
<dbReference type="InterPro" id="IPR005829">
    <property type="entry name" value="Sugar_transporter_CS"/>
</dbReference>
<keyword evidence="8 10" id="KW-0472">Membrane</keyword>
<sequence>MTSATAASDSPATASDDLPPGGPTIQQRRRSMLASAVGNGLEWFDWNIAVVFSGALSSALFDPADPTSALLSLFAVLGVGFLFRPLGGILSGWLADRWGRRTVMVATMLTMSAASLGIALLPTFEQAGVLASVLLLIARLAQGLAHGAESTAGYAYIAEIAPRRRRGLWSSTLAMGVLVGSILASAMGFGLNTALGVDAVAEWAWRIPFAFGAVLAIVALVLRVAMIESDVLRTAQAEGEVGAEASSPATAADRGDAVRSGVKVFFFVALISIAFYTWLTSASSLATAQHGMEPSAAFASSLVAQLVCVAVMPFAGILSDRIGRRPVALIFTGGFALLTAPLTLLISSEAWTLLVAQTVALVLVACGNGIYSALLSEQFRTRHRARGIGIANSLSVAIFGGTALYVNLWLSSIGASWLFIVYVSLVAVAASIAVLRMRETKGVDLTA</sequence>
<keyword evidence="4" id="KW-1003">Cell membrane</keyword>
<dbReference type="InterPro" id="IPR036259">
    <property type="entry name" value="MFS_trans_sf"/>
</dbReference>
<feature type="transmembrane region" description="Helical" evidence="10">
    <location>
        <begin position="203"/>
        <end position="225"/>
    </location>
</feature>
<evidence type="ECO:0000256" key="9">
    <source>
        <dbReference type="SAM" id="MobiDB-lite"/>
    </source>
</evidence>
<keyword evidence="7 10" id="KW-1133">Transmembrane helix</keyword>
<dbReference type="InterPro" id="IPR020846">
    <property type="entry name" value="MFS_dom"/>
</dbReference>
<keyword evidence="5 10" id="KW-0812">Transmembrane</keyword>
<dbReference type="InterPro" id="IPR051084">
    <property type="entry name" value="H+-coupled_symporters"/>
</dbReference>
<protein>
    <submittedName>
        <fullName evidence="12">MFS transporter, MHS family, alpha-ketoglutarate permease</fullName>
    </submittedName>
</protein>
<dbReference type="GO" id="GO:0005886">
    <property type="term" value="C:plasma membrane"/>
    <property type="evidence" value="ECO:0007669"/>
    <property type="project" value="UniProtKB-SubCell"/>
</dbReference>
<feature type="transmembrane region" description="Helical" evidence="10">
    <location>
        <begin position="387"/>
        <end position="410"/>
    </location>
</feature>
<reference evidence="13" key="1">
    <citation type="submission" date="2016-10" db="EMBL/GenBank/DDBJ databases">
        <authorList>
            <person name="Varghese N."/>
            <person name="Submissions S."/>
        </authorList>
    </citation>
    <scope>NUCLEOTIDE SEQUENCE [LARGE SCALE GENOMIC DNA]</scope>
    <source>
        <strain evidence="13">DSM 22002</strain>
    </source>
</reference>
<dbReference type="SUPFAM" id="SSF103473">
    <property type="entry name" value="MFS general substrate transporter"/>
    <property type="match status" value="1"/>
</dbReference>
<dbReference type="PANTHER" id="PTHR43528">
    <property type="entry name" value="ALPHA-KETOGLUTARATE PERMEASE"/>
    <property type="match status" value="1"/>
</dbReference>
<evidence type="ECO:0000256" key="10">
    <source>
        <dbReference type="SAM" id="Phobius"/>
    </source>
</evidence>
<evidence type="ECO:0000256" key="4">
    <source>
        <dbReference type="ARBA" id="ARBA00022475"/>
    </source>
</evidence>
<proteinExistence type="inferred from homology"/>
<feature type="transmembrane region" description="Helical" evidence="10">
    <location>
        <begin position="168"/>
        <end position="191"/>
    </location>
</feature>
<dbReference type="InterPro" id="IPR011701">
    <property type="entry name" value="MFS"/>
</dbReference>
<evidence type="ECO:0000256" key="5">
    <source>
        <dbReference type="ARBA" id="ARBA00022692"/>
    </source>
</evidence>
<comment type="similarity">
    <text evidence="2">Belongs to the major facilitator superfamily. Metabolite:H+ Symporter (MHS) family (TC 2.A.1.6) family.</text>
</comment>
<feature type="transmembrane region" description="Helical" evidence="10">
    <location>
        <begin position="127"/>
        <end position="147"/>
    </location>
</feature>
<feature type="transmembrane region" description="Helical" evidence="10">
    <location>
        <begin position="70"/>
        <end position="95"/>
    </location>
</feature>
<evidence type="ECO:0000313" key="12">
    <source>
        <dbReference type="EMBL" id="SDH13668.1"/>
    </source>
</evidence>
<feature type="transmembrane region" description="Helical" evidence="10">
    <location>
        <begin position="296"/>
        <end position="315"/>
    </location>
</feature>
<name>A0A1G7ZY99_9MICO</name>
<feature type="transmembrane region" description="Helical" evidence="10">
    <location>
        <begin position="416"/>
        <end position="435"/>
    </location>
</feature>
<evidence type="ECO:0000256" key="1">
    <source>
        <dbReference type="ARBA" id="ARBA00004651"/>
    </source>
</evidence>
<feature type="transmembrane region" description="Helical" evidence="10">
    <location>
        <begin position="102"/>
        <end position="121"/>
    </location>
</feature>
<evidence type="ECO:0000256" key="3">
    <source>
        <dbReference type="ARBA" id="ARBA00022448"/>
    </source>
</evidence>
<feature type="domain" description="Major facilitator superfamily (MFS) profile" evidence="11">
    <location>
        <begin position="31"/>
        <end position="441"/>
    </location>
</feature>
<keyword evidence="13" id="KW-1185">Reference proteome</keyword>
<keyword evidence="3" id="KW-0813">Transport</keyword>
<dbReference type="RefSeq" id="WP_231945111.1">
    <property type="nucleotide sequence ID" value="NZ_LT629695.1"/>
</dbReference>
<dbReference type="EMBL" id="LT629695">
    <property type="protein sequence ID" value="SDH13668.1"/>
    <property type="molecule type" value="Genomic_DNA"/>
</dbReference>
<keyword evidence="6" id="KW-0769">Symport</keyword>
<feature type="transmembrane region" description="Helical" evidence="10">
    <location>
        <begin position="327"/>
        <end position="347"/>
    </location>
</feature>
<comment type="subcellular location">
    <subcellularLocation>
        <location evidence="1">Cell membrane</location>
        <topology evidence="1">Multi-pass membrane protein</topology>
    </subcellularLocation>
</comment>
<gene>
    <name evidence="12" type="ORF">SAMN04489720_0169</name>
</gene>
<feature type="transmembrane region" description="Helical" evidence="10">
    <location>
        <begin position="353"/>
        <end position="375"/>
    </location>
</feature>
<evidence type="ECO:0000259" key="11">
    <source>
        <dbReference type="PROSITE" id="PS50850"/>
    </source>
</evidence>
<evidence type="ECO:0000256" key="6">
    <source>
        <dbReference type="ARBA" id="ARBA00022847"/>
    </source>
</evidence>
<dbReference type="Proteomes" id="UP000198822">
    <property type="component" value="Chromosome I"/>
</dbReference>
<feature type="region of interest" description="Disordered" evidence="9">
    <location>
        <begin position="1"/>
        <end position="25"/>
    </location>
</feature>
<dbReference type="PROSITE" id="PS00216">
    <property type="entry name" value="SUGAR_TRANSPORT_1"/>
    <property type="match status" value="2"/>
</dbReference>
<feature type="compositionally biased region" description="Low complexity" evidence="9">
    <location>
        <begin position="1"/>
        <end position="19"/>
    </location>
</feature>